<organism evidence="1 2">
    <name type="scientific">Mycolicibacterium hodleri</name>
    <dbReference type="NCBI Taxonomy" id="49897"/>
    <lineage>
        <taxon>Bacteria</taxon>
        <taxon>Bacillati</taxon>
        <taxon>Actinomycetota</taxon>
        <taxon>Actinomycetes</taxon>
        <taxon>Mycobacteriales</taxon>
        <taxon>Mycobacteriaceae</taxon>
        <taxon>Mycolicibacterium</taxon>
    </lineage>
</organism>
<name>A0A502DLC3_9MYCO</name>
<protein>
    <submittedName>
        <fullName evidence="1">Uncharacterized protein</fullName>
    </submittedName>
</protein>
<sequence length="128" mass="14421">MSRSIWTGATDNKLRRVRACTFESMPLETDPKILSAVHKVYTTDLGLPDYWTAPQRAEFIADEAEKITWMVWAEAGTTGERSIQDWTRRSGGRAPDRAVRGTLMAEARIQAITSVLNTELYEQITTDA</sequence>
<proteinExistence type="predicted"/>
<dbReference type="AlphaFoldDB" id="A0A502DLC3"/>
<dbReference type="Proteomes" id="UP000320095">
    <property type="component" value="Unassembled WGS sequence"/>
</dbReference>
<gene>
    <name evidence="1" type="ORF">EAH80_30245</name>
</gene>
<keyword evidence="2" id="KW-1185">Reference proteome</keyword>
<accession>A0A502DLC3</accession>
<evidence type="ECO:0000313" key="2">
    <source>
        <dbReference type="Proteomes" id="UP000320095"/>
    </source>
</evidence>
<evidence type="ECO:0000313" key="1">
    <source>
        <dbReference type="EMBL" id="TPG25592.1"/>
    </source>
</evidence>
<comment type="caution">
    <text evidence="1">The sequence shown here is derived from an EMBL/GenBank/DDBJ whole genome shotgun (WGS) entry which is preliminary data.</text>
</comment>
<reference evidence="1 2" key="1">
    <citation type="journal article" date="2019" name="Environ. Microbiol.">
        <title>Species interactions and distinct microbial communities in high Arctic permafrost affected cryosols are associated with the CH4 and CO2 gas fluxes.</title>
        <authorList>
            <person name="Altshuler I."/>
            <person name="Hamel J."/>
            <person name="Turney S."/>
            <person name="Magnuson E."/>
            <person name="Levesque R."/>
            <person name="Greer C."/>
            <person name="Whyte L.G."/>
        </authorList>
    </citation>
    <scope>NUCLEOTIDE SEQUENCE [LARGE SCALE GENOMIC DNA]</scope>
    <source>
        <strain evidence="1 2">S5.20</strain>
    </source>
</reference>
<dbReference type="EMBL" id="RCZG01000026">
    <property type="protein sequence ID" value="TPG25592.1"/>
    <property type="molecule type" value="Genomic_DNA"/>
</dbReference>